<dbReference type="HOGENOM" id="CLU_1465441_0_0_10"/>
<dbReference type="EMBL" id="CP002352">
    <property type="protein sequence ID" value="ADV44848.1"/>
    <property type="molecule type" value="Genomic_DNA"/>
</dbReference>
<protein>
    <recommendedName>
        <fullName evidence="4">Outer membrane protein beta-barrel domain-containing protein</fullName>
    </recommendedName>
</protein>
<dbReference type="OrthoDB" id="1082240at2"/>
<dbReference type="InterPro" id="IPR011250">
    <property type="entry name" value="OMP/PagP_B-barrel"/>
</dbReference>
<proteinExistence type="predicted"/>
<dbReference type="eggNOG" id="ENOG5030XSU">
    <property type="taxonomic scope" value="Bacteria"/>
</dbReference>
<sequence length="178" mass="20584">MKLKLFLLLWVTTFSLAVQAQCKNDKGFLLELTAGYAHASTYIPSETYINISPSLGYQFNIHWMAGFRMTFETRKYDFKIYSPYVRFNYLSRPKWGLFAEAQWNIARRSVDGGQCNYDEVGISFGGNYALTPHIKLIGRYLFIGYSTRREREKAYAGKHDFLLDGNIARLQAGLQLIF</sequence>
<name>E6SP91_BACT6</name>
<dbReference type="SUPFAM" id="SSF56925">
    <property type="entry name" value="OMPA-like"/>
    <property type="match status" value="1"/>
</dbReference>
<evidence type="ECO:0000256" key="1">
    <source>
        <dbReference type="SAM" id="SignalP"/>
    </source>
</evidence>
<dbReference type="SMR" id="E6SP91"/>
<dbReference type="AlphaFoldDB" id="E6SP91"/>
<accession>E6SP91</accession>
<dbReference type="KEGG" id="bhl:Bache_2913"/>
<gene>
    <name evidence="2" type="ordered locus">Bache_2913</name>
</gene>
<dbReference type="Proteomes" id="UP000008630">
    <property type="component" value="Chromosome"/>
</dbReference>
<evidence type="ECO:0000313" key="3">
    <source>
        <dbReference type="Proteomes" id="UP000008630"/>
    </source>
</evidence>
<reference key="1">
    <citation type="submission" date="2010-11" db="EMBL/GenBank/DDBJ databases">
        <title>The complete genome of Bacteroides helcogenes P 36-108.</title>
        <authorList>
            <consortium name="US DOE Joint Genome Institute (JGI-PGF)"/>
            <person name="Lucas S."/>
            <person name="Copeland A."/>
            <person name="Lapidus A."/>
            <person name="Bruce D."/>
            <person name="Goodwin L."/>
            <person name="Pitluck S."/>
            <person name="Kyrpides N."/>
            <person name="Mavromatis K."/>
            <person name="Ivanova N."/>
            <person name="Zeytun A."/>
            <person name="Brettin T."/>
            <person name="Detter J.C."/>
            <person name="Tapia R."/>
            <person name="Han C."/>
            <person name="Land M."/>
            <person name="Hauser L."/>
            <person name="Markowitz V."/>
            <person name="Cheng J.-F."/>
            <person name="Hugenholtz P."/>
            <person name="Woyke T."/>
            <person name="Wu D."/>
            <person name="Gronow S."/>
            <person name="Wellnitz S."/>
            <person name="Brambilla E."/>
            <person name="Klenk H.-P."/>
            <person name="Eisen J.A."/>
        </authorList>
    </citation>
    <scope>NUCLEOTIDE SEQUENCE</scope>
    <source>
        <strain>P 36-108</strain>
    </source>
</reference>
<dbReference type="RefSeq" id="WP_013548435.1">
    <property type="nucleotide sequence ID" value="NC_014933.1"/>
</dbReference>
<dbReference type="PATRIC" id="fig|693979.3.peg.3054"/>
<evidence type="ECO:0000313" key="2">
    <source>
        <dbReference type="EMBL" id="ADV44848.1"/>
    </source>
</evidence>
<keyword evidence="1" id="KW-0732">Signal</keyword>
<feature type="chain" id="PRO_5003210956" description="Outer membrane protein beta-barrel domain-containing protein" evidence="1">
    <location>
        <begin position="21"/>
        <end position="178"/>
    </location>
</feature>
<reference evidence="2 3" key="2">
    <citation type="journal article" date="2011" name="Stand. Genomic Sci.">
        <title>Complete genome sequence of Bacteroides helcogenes type strain (P 36-108).</title>
        <authorList>
            <person name="Pati A."/>
            <person name="Gronow S."/>
            <person name="Zeytun A."/>
            <person name="Lapidus A."/>
            <person name="Nolan M."/>
            <person name="Hammon N."/>
            <person name="Deshpande S."/>
            <person name="Cheng J.F."/>
            <person name="Tapia R."/>
            <person name="Han C."/>
            <person name="Goodwin L."/>
            <person name="Pitluck S."/>
            <person name="Liolios K."/>
            <person name="Pagani I."/>
            <person name="Ivanova N."/>
            <person name="Mavromatis K."/>
            <person name="Chen A."/>
            <person name="Palaniappan K."/>
            <person name="Land M."/>
            <person name="Hauser L."/>
            <person name="Chang Y.J."/>
            <person name="Jeffries C.D."/>
            <person name="Detter J.C."/>
            <person name="Brambilla E."/>
            <person name="Rohde M."/>
            <person name="Goker M."/>
            <person name="Woyke T."/>
            <person name="Bristow J."/>
            <person name="Eisen J.A."/>
            <person name="Markowitz V."/>
            <person name="Hugenholtz P."/>
            <person name="Kyrpides N.C."/>
            <person name="Klenk H.P."/>
            <person name="Lucas S."/>
        </authorList>
    </citation>
    <scope>NUCLEOTIDE SEQUENCE [LARGE SCALE GENOMIC DNA]</scope>
    <source>
        <strain evidence="3">ATCC 35417 / DSM 20613 / JCM 6297 / CCUG 15421 / P 36-108</strain>
    </source>
</reference>
<feature type="signal peptide" evidence="1">
    <location>
        <begin position="1"/>
        <end position="20"/>
    </location>
</feature>
<organism evidence="2 3">
    <name type="scientific">Bacteroides helcogenes (strain ATCC 35417 / DSM 20613 / JCM 6297 / CCUG 15421 / P 36-108)</name>
    <dbReference type="NCBI Taxonomy" id="693979"/>
    <lineage>
        <taxon>Bacteria</taxon>
        <taxon>Pseudomonadati</taxon>
        <taxon>Bacteroidota</taxon>
        <taxon>Bacteroidia</taxon>
        <taxon>Bacteroidales</taxon>
        <taxon>Bacteroidaceae</taxon>
        <taxon>Bacteroides</taxon>
    </lineage>
</organism>
<keyword evidence="3" id="KW-1185">Reference proteome</keyword>
<evidence type="ECO:0008006" key="4">
    <source>
        <dbReference type="Google" id="ProtNLM"/>
    </source>
</evidence>